<protein>
    <recommendedName>
        <fullName evidence="4">Dehydrogenase E1 component domain-containing protein</fullName>
    </recommendedName>
</protein>
<proteinExistence type="predicted"/>
<comment type="caution">
    <text evidence="5">The sequence shown here is derived from an EMBL/GenBank/DDBJ whole genome shotgun (WGS) entry which is preliminary data.</text>
</comment>
<feature type="non-terminal residue" evidence="5">
    <location>
        <position position="1"/>
    </location>
</feature>
<comment type="cofactor">
    <cofactor evidence="1">
        <name>thiamine diphosphate</name>
        <dbReference type="ChEBI" id="CHEBI:58937"/>
    </cofactor>
</comment>
<reference evidence="5" key="1">
    <citation type="journal article" date="2015" name="Nature">
        <title>Complex archaea that bridge the gap between prokaryotes and eukaryotes.</title>
        <authorList>
            <person name="Spang A."/>
            <person name="Saw J.H."/>
            <person name="Jorgensen S.L."/>
            <person name="Zaremba-Niedzwiedzka K."/>
            <person name="Martijn J."/>
            <person name="Lind A.E."/>
            <person name="van Eijk R."/>
            <person name="Schleper C."/>
            <person name="Guy L."/>
            <person name="Ettema T.J."/>
        </authorList>
    </citation>
    <scope>NUCLEOTIDE SEQUENCE</scope>
</reference>
<dbReference type="Pfam" id="PF00676">
    <property type="entry name" value="E1_dh"/>
    <property type="match status" value="1"/>
</dbReference>
<accession>A0A0F9D3T9</accession>
<dbReference type="Gene3D" id="3.40.50.970">
    <property type="match status" value="1"/>
</dbReference>
<evidence type="ECO:0000256" key="2">
    <source>
        <dbReference type="ARBA" id="ARBA00023002"/>
    </source>
</evidence>
<dbReference type="CDD" id="cd02000">
    <property type="entry name" value="TPP_E1_PDC_ADC_BCADC"/>
    <property type="match status" value="1"/>
</dbReference>
<dbReference type="InterPro" id="IPR050642">
    <property type="entry name" value="PDH_E1_Alpha_Subunit"/>
</dbReference>
<dbReference type="AlphaFoldDB" id="A0A0F9D3T9"/>
<dbReference type="EMBL" id="LAZR01043573">
    <property type="protein sequence ID" value="KKL06758.1"/>
    <property type="molecule type" value="Genomic_DNA"/>
</dbReference>
<dbReference type="PANTHER" id="PTHR11516:SF60">
    <property type="entry name" value="PYRUVATE DEHYDROGENASE E1 COMPONENT SUBUNIT ALPHA"/>
    <property type="match status" value="1"/>
</dbReference>
<evidence type="ECO:0000259" key="4">
    <source>
        <dbReference type="Pfam" id="PF00676"/>
    </source>
</evidence>
<name>A0A0F9D3T9_9ZZZZ</name>
<feature type="domain" description="Dehydrogenase E1 component" evidence="4">
    <location>
        <begin position="31"/>
        <end position="318"/>
    </location>
</feature>
<dbReference type="InterPro" id="IPR029061">
    <property type="entry name" value="THDP-binding"/>
</dbReference>
<evidence type="ECO:0000256" key="3">
    <source>
        <dbReference type="ARBA" id="ARBA00023052"/>
    </source>
</evidence>
<keyword evidence="2" id="KW-0560">Oxidoreductase</keyword>
<evidence type="ECO:0000256" key="1">
    <source>
        <dbReference type="ARBA" id="ARBA00001964"/>
    </source>
</evidence>
<dbReference type="InterPro" id="IPR001017">
    <property type="entry name" value="DH_E1"/>
</dbReference>
<sequence length="325" mass="35254">HAPPRKDRGKKYSTSDVDKKTLTFMYRNIYATRQFELKCVELYRQGLIPGYLHLYLGEEAIAAGACAAIGPEGYIVSSHRGHGHCISKGADLKLMMAEILGRETGYCKGRGGSMHISSKDNNNLGANGIVGGGIPIATGAAMGIKIKKSKQVVVVFFSDGASNNGVFGESLNLAAIYNLPVIFMLENNHYAVTTPIEYAAARCELAEKGQAYGMPGICIDGNDAIEVYLETKLAAKRALNGEGPTLIEAKTYRHGGHHVNDPGLYMDPDILAEWKARDPLILLRAQIDEDQARRIEGQVDAELEEAVEFAKNSPKPSVEAFLAEI</sequence>
<dbReference type="GO" id="GO:0004739">
    <property type="term" value="F:pyruvate dehydrogenase (acetyl-transferring) activity"/>
    <property type="evidence" value="ECO:0007669"/>
    <property type="project" value="TreeGrafter"/>
</dbReference>
<organism evidence="5">
    <name type="scientific">marine sediment metagenome</name>
    <dbReference type="NCBI Taxonomy" id="412755"/>
    <lineage>
        <taxon>unclassified sequences</taxon>
        <taxon>metagenomes</taxon>
        <taxon>ecological metagenomes</taxon>
    </lineage>
</organism>
<evidence type="ECO:0000313" key="5">
    <source>
        <dbReference type="EMBL" id="KKL06758.1"/>
    </source>
</evidence>
<dbReference type="PANTHER" id="PTHR11516">
    <property type="entry name" value="PYRUVATE DEHYDROGENASE E1 COMPONENT, ALPHA SUBUNIT BACTERIAL AND ORGANELLAR"/>
    <property type="match status" value="1"/>
</dbReference>
<dbReference type="GO" id="GO:0006086">
    <property type="term" value="P:pyruvate decarboxylation to acetyl-CoA"/>
    <property type="evidence" value="ECO:0007669"/>
    <property type="project" value="TreeGrafter"/>
</dbReference>
<keyword evidence="3" id="KW-0786">Thiamine pyrophosphate</keyword>
<dbReference type="SUPFAM" id="SSF52518">
    <property type="entry name" value="Thiamin diphosphate-binding fold (THDP-binding)"/>
    <property type="match status" value="1"/>
</dbReference>
<gene>
    <name evidence="5" type="ORF">LCGC14_2592840</name>
</gene>